<dbReference type="InterPro" id="IPR017926">
    <property type="entry name" value="GATASE"/>
</dbReference>
<reference evidence="11 12" key="1">
    <citation type="submission" date="2016-08" db="EMBL/GenBank/DDBJ databases">
        <title>New Insights into Marine Group III Euryarchaeota, from dark to light.</title>
        <authorList>
            <person name="Haro-Moreno J.M."/>
            <person name="Rodriguez-Valera F."/>
            <person name="Lopez-Garcia P."/>
            <person name="Moreira D."/>
            <person name="Martin-Cuadrado A.B."/>
        </authorList>
    </citation>
    <scope>NUCLEOTIDE SEQUENCE [LARGE SCALE GENOMIC DNA]</scope>
    <source>
        <strain evidence="11">CG-Epi3</strain>
    </source>
</reference>
<dbReference type="Proteomes" id="UP000183138">
    <property type="component" value="Unassembled WGS sequence"/>
</dbReference>
<dbReference type="SUPFAM" id="SSF52021">
    <property type="entry name" value="Carbamoyl phosphate synthetase, small subunit N-terminal domain"/>
    <property type="match status" value="1"/>
</dbReference>
<dbReference type="UniPathway" id="UPA00070">
    <property type="reaction ID" value="UER00115"/>
</dbReference>
<dbReference type="InterPro" id="IPR036480">
    <property type="entry name" value="CarbP_synth_ssu_N_sf"/>
</dbReference>
<dbReference type="InterPro" id="IPR006274">
    <property type="entry name" value="CarbamoylP_synth_ssu"/>
</dbReference>
<dbReference type="PRINTS" id="PR00097">
    <property type="entry name" value="ANTSNTHASEII"/>
</dbReference>
<accession>A0A1J5TTS5</accession>
<comment type="pathway">
    <text evidence="9">Pyrimidine metabolism; UMP biosynthesis via de novo pathway; (S)-dihydroorotate from bicarbonate: step 1/3.</text>
</comment>
<dbReference type="GO" id="GO:0004359">
    <property type="term" value="F:glutaminase activity"/>
    <property type="evidence" value="ECO:0007669"/>
    <property type="project" value="RHEA"/>
</dbReference>
<evidence type="ECO:0000313" key="12">
    <source>
        <dbReference type="Proteomes" id="UP000183138"/>
    </source>
</evidence>
<dbReference type="PRINTS" id="PR00099">
    <property type="entry name" value="CPSGATASE"/>
</dbReference>
<sequence>MQGWIALENGSVFFGDSFGYQDTVEGELVFNTSMTGYQEALTDPSYAGQILMFTFPQIGNYGCNKESYESEKIQTKACIVKEWCRSPHQGEENFDQWLKREKIPGLEGIDTRELTIITRESGTLRAIICTDGKITPEEGVIRAKEMEWPSNSNLVAEVSTKEVYKEGTRGPKVTLFDWGVKKSIVTNLAKKNRVTVVPWNYTIEEIRKTKPDLIFMSNGPGDPDHPEMKPVVDNISELTKKYPIIGICLGHQILGLALGGETYKLKYGHRGGNQPVKHVRTENVYITSQNHGFALHKLPEDVRETFINLNDGTCEGISAKNCWSVQFHPEAAPGPMDANVLFEKVGEMIDE</sequence>
<feature type="binding site" evidence="9">
    <location>
        <position position="252"/>
    </location>
    <ligand>
        <name>L-glutamine</name>
        <dbReference type="ChEBI" id="CHEBI:58359"/>
    </ligand>
</feature>
<comment type="pathway">
    <text evidence="1 9">Amino-acid biosynthesis; L-arginine biosynthesis; carbamoyl phosphate from bicarbonate: step 1/1.</text>
</comment>
<feature type="binding site" evidence="9">
    <location>
        <position position="293"/>
    </location>
    <ligand>
        <name>L-glutamine</name>
        <dbReference type="ChEBI" id="CHEBI:58359"/>
    </ligand>
</feature>
<name>A0A1J5TTS5_9ARCH</name>
<comment type="caution">
    <text evidence="11">The sequence shown here is derived from an EMBL/GenBank/DDBJ whole genome shotgun (WGS) entry which is preliminary data.</text>
</comment>
<feature type="binding site" evidence="9">
    <location>
        <position position="292"/>
    </location>
    <ligand>
        <name>L-glutamine</name>
        <dbReference type="ChEBI" id="CHEBI:58359"/>
    </ligand>
</feature>
<feature type="binding site" evidence="9">
    <location>
        <position position="290"/>
    </location>
    <ligand>
        <name>L-glutamine</name>
        <dbReference type="ChEBI" id="CHEBI:58359"/>
    </ligand>
</feature>
<gene>
    <name evidence="9" type="primary">carA</name>
    <name evidence="11" type="ORF">BEU00_02055</name>
</gene>
<evidence type="ECO:0000256" key="9">
    <source>
        <dbReference type="HAMAP-Rule" id="MF_01209"/>
    </source>
</evidence>
<comment type="similarity">
    <text evidence="2 9">Belongs to the CarA family.</text>
</comment>
<dbReference type="PANTHER" id="PTHR43418:SF7">
    <property type="entry name" value="CARBAMOYL-PHOSPHATE SYNTHASE SMALL CHAIN"/>
    <property type="match status" value="1"/>
</dbReference>
<dbReference type="NCBIfam" id="TIGR01368">
    <property type="entry name" value="CPSaseIIsmall"/>
    <property type="match status" value="1"/>
</dbReference>
<evidence type="ECO:0000313" key="11">
    <source>
        <dbReference type="EMBL" id="OIR23571.1"/>
    </source>
</evidence>
<keyword evidence="7 9" id="KW-0315">Glutamine amidotransferase</keyword>
<comment type="function">
    <text evidence="9">Small subunit of the glutamine-dependent carbamoyl phosphate synthetase (CPSase). CPSase catalyzes the formation of carbamoyl phosphate from the ammonia moiety of glutamine, carbonate, and phosphate donated by ATP, constituting the first step of 2 biosynthetic pathways, one leading to arginine and/or urea and the other to pyrimidine nucleotides. The small subunit (glutamine amidotransferase) binds and cleaves glutamine to supply the large subunit with the substrate ammonia.</text>
</comment>
<dbReference type="GO" id="GO:0005524">
    <property type="term" value="F:ATP binding"/>
    <property type="evidence" value="ECO:0007669"/>
    <property type="project" value="UniProtKB-UniRule"/>
</dbReference>
<comment type="subunit">
    <text evidence="9">Composed of two chains; the small (or glutamine) chain promotes the hydrolysis of glutamine to ammonia, which is used by the large (or ammonia) chain to synthesize carbamoyl phosphate. Tetramer of heterodimers (alpha,beta)4.</text>
</comment>
<dbReference type="SUPFAM" id="SSF52317">
    <property type="entry name" value="Class I glutamine amidotransferase-like"/>
    <property type="match status" value="1"/>
</dbReference>
<organism evidence="11 12">
    <name type="scientific">Marine Group III euryarchaeote CG-Epi3</name>
    <dbReference type="NCBI Taxonomy" id="1888997"/>
    <lineage>
        <taxon>Archaea</taxon>
        <taxon>Methanobacteriati</taxon>
        <taxon>Thermoplasmatota</taxon>
        <taxon>Thermoplasmata</taxon>
        <taxon>Candidatus Thermoprofundales</taxon>
    </lineage>
</organism>
<dbReference type="GO" id="GO:0006526">
    <property type="term" value="P:L-arginine biosynthetic process"/>
    <property type="evidence" value="ECO:0007669"/>
    <property type="project" value="UniProtKB-UniRule"/>
</dbReference>
<comment type="catalytic activity">
    <reaction evidence="8 9">
        <text>hydrogencarbonate + L-glutamine + 2 ATP + H2O = carbamoyl phosphate + L-glutamate + 2 ADP + phosphate + 2 H(+)</text>
        <dbReference type="Rhea" id="RHEA:18633"/>
        <dbReference type="ChEBI" id="CHEBI:15377"/>
        <dbReference type="ChEBI" id="CHEBI:15378"/>
        <dbReference type="ChEBI" id="CHEBI:17544"/>
        <dbReference type="ChEBI" id="CHEBI:29985"/>
        <dbReference type="ChEBI" id="CHEBI:30616"/>
        <dbReference type="ChEBI" id="CHEBI:43474"/>
        <dbReference type="ChEBI" id="CHEBI:58228"/>
        <dbReference type="ChEBI" id="CHEBI:58359"/>
        <dbReference type="ChEBI" id="CHEBI:456216"/>
        <dbReference type="EC" id="6.3.5.5"/>
    </reaction>
</comment>
<feature type="active site" evidence="9">
    <location>
        <position position="328"/>
    </location>
</feature>
<dbReference type="EC" id="6.3.5.5" evidence="9"/>
<evidence type="ECO:0000259" key="10">
    <source>
        <dbReference type="SMART" id="SM01097"/>
    </source>
</evidence>
<keyword evidence="9" id="KW-0665">Pyrimidine biosynthesis</keyword>
<evidence type="ECO:0000256" key="3">
    <source>
        <dbReference type="ARBA" id="ARBA00022571"/>
    </source>
</evidence>
<dbReference type="InterPro" id="IPR029062">
    <property type="entry name" value="Class_I_gatase-like"/>
</dbReference>
<keyword evidence="3 9" id="KW-0055">Arginine biosynthesis</keyword>
<dbReference type="Gene3D" id="3.40.50.880">
    <property type="match status" value="1"/>
</dbReference>
<dbReference type="GO" id="GO:0006207">
    <property type="term" value="P:'de novo' pyrimidine nucleobase biosynthetic process"/>
    <property type="evidence" value="ECO:0007669"/>
    <property type="project" value="InterPro"/>
</dbReference>
<feature type="active site" description="Nucleophile" evidence="9">
    <location>
        <position position="248"/>
    </location>
</feature>
<feature type="binding site" evidence="9">
    <location>
        <position position="219"/>
    </location>
    <ligand>
        <name>L-glutamine</name>
        <dbReference type="ChEBI" id="CHEBI:58359"/>
    </ligand>
</feature>
<dbReference type="PRINTS" id="PR00096">
    <property type="entry name" value="GATASE"/>
</dbReference>
<dbReference type="AlphaFoldDB" id="A0A1J5TTS5"/>
<feature type="active site" evidence="9">
    <location>
        <position position="330"/>
    </location>
</feature>
<evidence type="ECO:0000256" key="4">
    <source>
        <dbReference type="ARBA" id="ARBA00022598"/>
    </source>
</evidence>
<evidence type="ECO:0000256" key="1">
    <source>
        <dbReference type="ARBA" id="ARBA00005077"/>
    </source>
</evidence>
<dbReference type="EMBL" id="MIYY01000003">
    <property type="protein sequence ID" value="OIR23571.1"/>
    <property type="molecule type" value="Genomic_DNA"/>
</dbReference>
<protein>
    <recommendedName>
        <fullName evidence="9">Carbamoyl phosphate synthase small chain</fullName>
        <ecNumber evidence="9">6.3.5.5</ecNumber>
    </recommendedName>
    <alternativeName>
        <fullName evidence="9">Carbamoyl phosphate synthetase glutamine chain</fullName>
    </alternativeName>
</protein>
<feature type="binding site" evidence="9">
    <location>
        <position position="221"/>
    </location>
    <ligand>
        <name>L-glutamine</name>
        <dbReference type="ChEBI" id="CHEBI:58359"/>
    </ligand>
</feature>
<feature type="region of interest" description="CPSase" evidence="9">
    <location>
        <begin position="1"/>
        <end position="171"/>
    </location>
</feature>
<dbReference type="InterPro" id="IPR035686">
    <property type="entry name" value="CPSase_GATase1"/>
</dbReference>
<evidence type="ECO:0000256" key="5">
    <source>
        <dbReference type="ARBA" id="ARBA00022741"/>
    </source>
</evidence>
<dbReference type="CDD" id="cd01744">
    <property type="entry name" value="GATase1_CPSase"/>
    <property type="match status" value="1"/>
</dbReference>
<dbReference type="GO" id="GO:0006541">
    <property type="term" value="P:glutamine metabolic process"/>
    <property type="evidence" value="ECO:0007669"/>
    <property type="project" value="InterPro"/>
</dbReference>
<dbReference type="GO" id="GO:0044205">
    <property type="term" value="P:'de novo' UMP biosynthetic process"/>
    <property type="evidence" value="ECO:0007669"/>
    <property type="project" value="UniProtKB-UniRule"/>
</dbReference>
<dbReference type="Pfam" id="PF00988">
    <property type="entry name" value="CPSase_sm_chain"/>
    <property type="match status" value="1"/>
</dbReference>
<dbReference type="HAMAP" id="MF_01209">
    <property type="entry name" value="CPSase_S_chain"/>
    <property type="match status" value="1"/>
</dbReference>
<keyword evidence="5 9" id="KW-0547">Nucleotide-binding</keyword>
<evidence type="ECO:0000256" key="8">
    <source>
        <dbReference type="ARBA" id="ARBA00048816"/>
    </source>
</evidence>
<keyword evidence="9" id="KW-0028">Amino-acid biosynthesis</keyword>
<dbReference type="NCBIfam" id="NF009475">
    <property type="entry name" value="PRK12838.1"/>
    <property type="match status" value="1"/>
</dbReference>
<dbReference type="InterPro" id="IPR050472">
    <property type="entry name" value="Anth_synth/Amidotransfase"/>
</dbReference>
<dbReference type="GO" id="GO:0004088">
    <property type="term" value="F:carbamoyl-phosphate synthase (glutamine-hydrolyzing) activity"/>
    <property type="evidence" value="ECO:0007669"/>
    <property type="project" value="UniProtKB-UniRule"/>
</dbReference>
<keyword evidence="6 9" id="KW-0067">ATP-binding</keyword>
<evidence type="ECO:0000256" key="7">
    <source>
        <dbReference type="ARBA" id="ARBA00022962"/>
    </source>
</evidence>
<dbReference type="InterPro" id="IPR002474">
    <property type="entry name" value="CarbamoylP_synth_ssu_N"/>
</dbReference>
<feature type="binding site" evidence="9">
    <location>
        <position position="249"/>
    </location>
    <ligand>
        <name>L-glutamine</name>
        <dbReference type="ChEBI" id="CHEBI:58359"/>
    </ligand>
</feature>
<feature type="domain" description="Carbamoyl-phosphate synthase small subunit N-terminal" evidence="10">
    <location>
        <begin position="1"/>
        <end position="129"/>
    </location>
</feature>
<dbReference type="SMART" id="SM01097">
    <property type="entry name" value="CPSase_sm_chain"/>
    <property type="match status" value="1"/>
</dbReference>
<dbReference type="PROSITE" id="PS51273">
    <property type="entry name" value="GATASE_TYPE_1"/>
    <property type="match status" value="1"/>
</dbReference>
<dbReference type="Pfam" id="PF00117">
    <property type="entry name" value="GATase"/>
    <property type="match status" value="1"/>
</dbReference>
<dbReference type="Gene3D" id="3.50.30.20">
    <property type="entry name" value="Carbamoyl-phosphate synthase small subunit, N-terminal domain"/>
    <property type="match status" value="1"/>
</dbReference>
<proteinExistence type="inferred from homology"/>
<feature type="binding site" evidence="9">
    <location>
        <position position="45"/>
    </location>
    <ligand>
        <name>L-glutamine</name>
        <dbReference type="ChEBI" id="CHEBI:58359"/>
    </ligand>
</feature>
<dbReference type="UniPathway" id="UPA00068">
    <property type="reaction ID" value="UER00171"/>
</dbReference>
<evidence type="ECO:0000256" key="6">
    <source>
        <dbReference type="ARBA" id="ARBA00022840"/>
    </source>
</evidence>
<comment type="catalytic activity">
    <reaction evidence="9">
        <text>L-glutamine + H2O = L-glutamate + NH4(+)</text>
        <dbReference type="Rhea" id="RHEA:15889"/>
        <dbReference type="ChEBI" id="CHEBI:15377"/>
        <dbReference type="ChEBI" id="CHEBI:28938"/>
        <dbReference type="ChEBI" id="CHEBI:29985"/>
        <dbReference type="ChEBI" id="CHEBI:58359"/>
    </reaction>
</comment>
<keyword evidence="4 9" id="KW-0436">Ligase</keyword>
<evidence type="ECO:0000256" key="2">
    <source>
        <dbReference type="ARBA" id="ARBA00007800"/>
    </source>
</evidence>
<dbReference type="PANTHER" id="PTHR43418">
    <property type="entry name" value="MULTIFUNCTIONAL TRYPTOPHAN BIOSYNTHESIS PROTEIN-RELATED"/>
    <property type="match status" value="1"/>
</dbReference>